<feature type="domain" description="HMA" evidence="3">
    <location>
        <begin position="16"/>
        <end position="80"/>
    </location>
</feature>
<name>A0ABT1UCQ1_9GAMM</name>
<dbReference type="PANTHER" id="PTHR43520:SF8">
    <property type="entry name" value="P-TYPE CU(+) TRANSPORTER"/>
    <property type="match status" value="1"/>
</dbReference>
<evidence type="ECO:0000313" key="5">
    <source>
        <dbReference type="Proteomes" id="UP001524569"/>
    </source>
</evidence>
<dbReference type="PROSITE" id="PS01047">
    <property type="entry name" value="HMA_1"/>
    <property type="match status" value="1"/>
</dbReference>
<dbReference type="InterPro" id="IPR036163">
    <property type="entry name" value="HMA_dom_sf"/>
</dbReference>
<dbReference type="PROSITE" id="PS50846">
    <property type="entry name" value="HMA_2"/>
    <property type="match status" value="1"/>
</dbReference>
<organism evidence="4 5">
    <name type="scientific">Methylomonas aurea</name>
    <dbReference type="NCBI Taxonomy" id="2952224"/>
    <lineage>
        <taxon>Bacteria</taxon>
        <taxon>Pseudomonadati</taxon>
        <taxon>Pseudomonadota</taxon>
        <taxon>Gammaproteobacteria</taxon>
        <taxon>Methylococcales</taxon>
        <taxon>Methylococcaceae</taxon>
        <taxon>Methylomonas</taxon>
    </lineage>
</organism>
<comment type="caution">
    <text evidence="4">The sequence shown here is derived from an EMBL/GenBank/DDBJ whole genome shotgun (WGS) entry which is preliminary data.</text>
</comment>
<keyword evidence="2" id="KW-1278">Translocase</keyword>
<dbReference type="RefSeq" id="WP_256608909.1">
    <property type="nucleotide sequence ID" value="NZ_JANIBM010000001.1"/>
</dbReference>
<dbReference type="EMBL" id="JANIBM010000001">
    <property type="protein sequence ID" value="MCQ8179524.1"/>
    <property type="molecule type" value="Genomic_DNA"/>
</dbReference>
<evidence type="ECO:0000256" key="2">
    <source>
        <dbReference type="ARBA" id="ARBA00022967"/>
    </source>
</evidence>
<dbReference type="SUPFAM" id="SSF55008">
    <property type="entry name" value="HMA, heavy metal-associated domain"/>
    <property type="match status" value="1"/>
</dbReference>
<dbReference type="Gene3D" id="3.30.70.100">
    <property type="match status" value="1"/>
</dbReference>
<proteinExistence type="predicted"/>
<gene>
    <name evidence="4" type="ORF">NP603_00255</name>
</gene>
<keyword evidence="5" id="KW-1185">Reference proteome</keyword>
<dbReference type="InterPro" id="IPR017969">
    <property type="entry name" value="Heavy-metal-associated_CS"/>
</dbReference>
<dbReference type="PANTHER" id="PTHR43520">
    <property type="entry name" value="ATP7, ISOFORM B"/>
    <property type="match status" value="1"/>
</dbReference>
<dbReference type="CDD" id="cd00371">
    <property type="entry name" value="HMA"/>
    <property type="match status" value="1"/>
</dbReference>
<reference evidence="4 5" key="1">
    <citation type="submission" date="2022-07" db="EMBL/GenBank/DDBJ databases">
        <title>Methylomonas rivi sp. nov., Methylomonas rosea sp. nov., Methylomonas aureus sp. nov. and Methylomonas subterranea sp. nov., four novel methanotrophs isolated from a freshwater creek and the deep terrestrial subsurface.</title>
        <authorList>
            <person name="Abin C."/>
            <person name="Sankaranarayanan K."/>
            <person name="Garner C."/>
            <person name="Sindelar R."/>
            <person name="Kotary K."/>
            <person name="Garner R."/>
            <person name="Barclay S."/>
            <person name="Lawson P."/>
            <person name="Krumholz L."/>
        </authorList>
    </citation>
    <scope>NUCLEOTIDE SEQUENCE [LARGE SCALE GENOMIC DNA]</scope>
    <source>
        <strain evidence="4 5">SURF-1</strain>
    </source>
</reference>
<dbReference type="InterPro" id="IPR006121">
    <property type="entry name" value="HMA_dom"/>
</dbReference>
<evidence type="ECO:0000259" key="3">
    <source>
        <dbReference type="PROSITE" id="PS50846"/>
    </source>
</evidence>
<keyword evidence="1" id="KW-0479">Metal-binding</keyword>
<dbReference type="Pfam" id="PF00403">
    <property type="entry name" value="HMA"/>
    <property type="match status" value="1"/>
</dbReference>
<protein>
    <submittedName>
        <fullName evidence="4">Cation transporter</fullName>
    </submittedName>
</protein>
<accession>A0ABT1UCQ1</accession>
<sequence>MSTPHTEHHTEHPTDHTLTLAIAGMTCASCAGRVEQALAKVAGVRQARVNLAGEIAIVSGDALDLERLQQAVAKAGYRALPGQYRAKSDSERQPGISVMLSAVLSLPLAPPMLLEPFGLHPMLPGWLQLCFASTVQFGLGGGFYRSGWKALRSGSIDGRHRNRRPPRDFDQKCGGIGACAPDLHRDLR</sequence>
<evidence type="ECO:0000256" key="1">
    <source>
        <dbReference type="ARBA" id="ARBA00022723"/>
    </source>
</evidence>
<evidence type="ECO:0000313" key="4">
    <source>
        <dbReference type="EMBL" id="MCQ8179524.1"/>
    </source>
</evidence>
<dbReference type="Proteomes" id="UP001524569">
    <property type="component" value="Unassembled WGS sequence"/>
</dbReference>